<feature type="transmembrane region" description="Helical" evidence="14">
    <location>
        <begin position="109"/>
        <end position="133"/>
    </location>
</feature>
<evidence type="ECO:0000256" key="6">
    <source>
        <dbReference type="ARBA" id="ARBA00022989"/>
    </source>
</evidence>
<dbReference type="GO" id="GO:0005783">
    <property type="term" value="C:endoplasmic reticulum"/>
    <property type="evidence" value="ECO:0007669"/>
    <property type="project" value="TreeGrafter"/>
</dbReference>
<evidence type="ECO:0000256" key="14">
    <source>
        <dbReference type="SAM" id="Phobius"/>
    </source>
</evidence>
<protein>
    <submittedName>
        <fullName evidence="16">Emopamil-binding protein</fullName>
    </submittedName>
</protein>
<comment type="caution">
    <text evidence="16">The sequence shown here is derived from an EMBL/GenBank/DDBJ whole genome shotgun (WGS) entry which is preliminary data.</text>
</comment>
<evidence type="ECO:0000256" key="3">
    <source>
        <dbReference type="ARBA" id="ARBA00022516"/>
    </source>
</evidence>
<keyword evidence="10" id="KW-1207">Sterol metabolism</keyword>
<keyword evidence="7" id="KW-0756">Sterol biosynthesis</keyword>
<dbReference type="Pfam" id="PF05241">
    <property type="entry name" value="EBP"/>
    <property type="match status" value="1"/>
</dbReference>
<evidence type="ECO:0000256" key="10">
    <source>
        <dbReference type="ARBA" id="ARBA00023166"/>
    </source>
</evidence>
<dbReference type="GO" id="GO:0016126">
    <property type="term" value="P:sterol biosynthetic process"/>
    <property type="evidence" value="ECO:0007669"/>
    <property type="project" value="UniProtKB-KW"/>
</dbReference>
<evidence type="ECO:0000313" key="16">
    <source>
        <dbReference type="EMBL" id="ORX45089.1"/>
    </source>
</evidence>
<keyword evidence="8" id="KW-0443">Lipid metabolism</keyword>
<evidence type="ECO:0000256" key="5">
    <source>
        <dbReference type="ARBA" id="ARBA00022955"/>
    </source>
</evidence>
<gene>
    <name evidence="16" type="ORF">DM01DRAFT_1340172</name>
</gene>
<evidence type="ECO:0000256" key="1">
    <source>
        <dbReference type="ARBA" id="ARBA00004141"/>
    </source>
</evidence>
<dbReference type="Proteomes" id="UP000242146">
    <property type="component" value="Unassembled WGS sequence"/>
</dbReference>
<dbReference type="GO" id="GO:0047750">
    <property type="term" value="F:cholestenol delta-isomerase activity"/>
    <property type="evidence" value="ECO:0007669"/>
    <property type="project" value="InterPro"/>
</dbReference>
<keyword evidence="5" id="KW-0752">Steroid biosynthesis</keyword>
<evidence type="ECO:0000259" key="15">
    <source>
        <dbReference type="PROSITE" id="PS51751"/>
    </source>
</evidence>
<dbReference type="InterPro" id="IPR033118">
    <property type="entry name" value="EXPERA"/>
</dbReference>
<dbReference type="PANTHER" id="PTHR14207:SF0">
    <property type="entry name" value="3-BETA-HYDROXYSTEROID-DELTA(8),DELTA(7)-ISOMERASE"/>
    <property type="match status" value="1"/>
</dbReference>
<dbReference type="GO" id="GO:0004769">
    <property type="term" value="F:steroid Delta-isomerase activity"/>
    <property type="evidence" value="ECO:0007669"/>
    <property type="project" value="TreeGrafter"/>
</dbReference>
<keyword evidence="11" id="KW-0753">Steroid metabolism</keyword>
<feature type="transmembrane region" description="Helical" evidence="14">
    <location>
        <begin position="55"/>
        <end position="77"/>
    </location>
</feature>
<organism evidence="16 17">
    <name type="scientific">Hesseltinella vesiculosa</name>
    <dbReference type="NCBI Taxonomy" id="101127"/>
    <lineage>
        <taxon>Eukaryota</taxon>
        <taxon>Fungi</taxon>
        <taxon>Fungi incertae sedis</taxon>
        <taxon>Mucoromycota</taxon>
        <taxon>Mucoromycotina</taxon>
        <taxon>Mucoromycetes</taxon>
        <taxon>Mucorales</taxon>
        <taxon>Cunninghamellaceae</taxon>
        <taxon>Hesseltinella</taxon>
    </lineage>
</organism>
<keyword evidence="6 13" id="KW-1133">Transmembrane helix</keyword>
<keyword evidence="9 13" id="KW-0472">Membrane</keyword>
<accession>A0A1X2G4V9</accession>
<evidence type="ECO:0000256" key="8">
    <source>
        <dbReference type="ARBA" id="ARBA00023098"/>
    </source>
</evidence>
<name>A0A1X2G4V9_9FUNG</name>
<feature type="domain" description="EXPERA" evidence="15">
    <location>
        <begin position="53"/>
        <end position="195"/>
    </location>
</feature>
<evidence type="ECO:0000256" key="4">
    <source>
        <dbReference type="ARBA" id="ARBA00022692"/>
    </source>
</evidence>
<evidence type="ECO:0000256" key="13">
    <source>
        <dbReference type="PROSITE-ProRule" id="PRU01087"/>
    </source>
</evidence>
<evidence type="ECO:0000313" key="17">
    <source>
        <dbReference type="Proteomes" id="UP000242146"/>
    </source>
</evidence>
<dbReference type="OrthoDB" id="58557at2759"/>
<evidence type="ECO:0000256" key="7">
    <source>
        <dbReference type="ARBA" id="ARBA00023011"/>
    </source>
</evidence>
<proteinExistence type="inferred from homology"/>
<dbReference type="PROSITE" id="PS51751">
    <property type="entry name" value="EXPERA"/>
    <property type="match status" value="1"/>
</dbReference>
<evidence type="ECO:0000256" key="2">
    <source>
        <dbReference type="ARBA" id="ARBA00008337"/>
    </source>
</evidence>
<evidence type="ECO:0000256" key="9">
    <source>
        <dbReference type="ARBA" id="ARBA00023136"/>
    </source>
</evidence>
<dbReference type="EMBL" id="MCGT01000044">
    <property type="protein sequence ID" value="ORX45089.1"/>
    <property type="molecule type" value="Genomic_DNA"/>
</dbReference>
<comment type="subcellular location">
    <subcellularLocation>
        <location evidence="1">Membrane</location>
        <topology evidence="1">Multi-pass membrane protein</topology>
    </subcellularLocation>
</comment>
<dbReference type="GO" id="GO:0000247">
    <property type="term" value="F:C-8 sterol isomerase activity"/>
    <property type="evidence" value="ECO:0007669"/>
    <property type="project" value="TreeGrafter"/>
</dbReference>
<sequence length="216" mass="25448">MHPYYPRDLDIPNYKPNERSTESLLLFVGSAFTFFIVSSYIGAKQRRPTASILSCLTFVWFLLCGLLHCGFESYWLWYRNTIAERGDILAELWKEYSHGDSRYIFADPLLVTLEAITVFLWGPLCFLTVWYWWQDSPRGRYVQCVVSIGHLYSCSLYYILDILENFSHCDPHWVYKWIYFVSFNAPWIVVPGLLLANQSCFIIQMLDSNKLKNKLD</sequence>
<dbReference type="PANTHER" id="PTHR14207">
    <property type="entry name" value="STEROL ISOMERASE"/>
    <property type="match status" value="1"/>
</dbReference>
<comment type="similarity">
    <text evidence="2">Belongs to the EBP family.</text>
</comment>
<keyword evidence="17" id="KW-1185">Reference proteome</keyword>
<dbReference type="STRING" id="101127.A0A1X2G4V9"/>
<feature type="transmembrane region" description="Helical" evidence="14">
    <location>
        <begin position="24"/>
        <end position="43"/>
    </location>
</feature>
<dbReference type="AlphaFoldDB" id="A0A1X2G4V9"/>
<reference evidence="16 17" key="1">
    <citation type="submission" date="2016-07" db="EMBL/GenBank/DDBJ databases">
        <title>Pervasive Adenine N6-methylation of Active Genes in Fungi.</title>
        <authorList>
            <consortium name="DOE Joint Genome Institute"/>
            <person name="Mondo S.J."/>
            <person name="Dannebaum R.O."/>
            <person name="Kuo R.C."/>
            <person name="Labutti K."/>
            <person name="Haridas S."/>
            <person name="Kuo A."/>
            <person name="Salamov A."/>
            <person name="Ahrendt S.R."/>
            <person name="Lipzen A."/>
            <person name="Sullivan W."/>
            <person name="Andreopoulos W.B."/>
            <person name="Clum A."/>
            <person name="Lindquist E."/>
            <person name="Daum C."/>
            <person name="Ramamoorthy G.K."/>
            <person name="Gryganskyi A."/>
            <person name="Culley D."/>
            <person name="Magnuson J.K."/>
            <person name="James T.Y."/>
            <person name="O'Malley M.A."/>
            <person name="Stajich J.E."/>
            <person name="Spatafora J.W."/>
            <person name="Visel A."/>
            <person name="Grigoriev I.V."/>
        </authorList>
    </citation>
    <scope>NUCLEOTIDE SEQUENCE [LARGE SCALE GENOMIC DNA]</scope>
    <source>
        <strain evidence="16 17">NRRL 3301</strain>
    </source>
</reference>
<feature type="transmembrane region" description="Helical" evidence="14">
    <location>
        <begin position="140"/>
        <end position="160"/>
    </location>
</feature>
<dbReference type="InterPro" id="IPR007905">
    <property type="entry name" value="EBP"/>
</dbReference>
<feature type="transmembrane region" description="Helical" evidence="14">
    <location>
        <begin position="180"/>
        <end position="206"/>
    </location>
</feature>
<keyword evidence="4 13" id="KW-0812">Transmembrane</keyword>
<evidence type="ECO:0000256" key="12">
    <source>
        <dbReference type="ARBA" id="ARBA00023235"/>
    </source>
</evidence>
<keyword evidence="12" id="KW-0413">Isomerase</keyword>
<evidence type="ECO:0000256" key="11">
    <source>
        <dbReference type="ARBA" id="ARBA00023221"/>
    </source>
</evidence>
<dbReference type="GO" id="GO:0016020">
    <property type="term" value="C:membrane"/>
    <property type="evidence" value="ECO:0007669"/>
    <property type="project" value="UniProtKB-SubCell"/>
</dbReference>
<keyword evidence="3" id="KW-0444">Lipid biosynthesis</keyword>